<dbReference type="Proteomes" id="UP000516160">
    <property type="component" value="Chromosome"/>
</dbReference>
<protein>
    <submittedName>
        <fullName evidence="1">Nucleotide pyrophosphohydrolase</fullName>
    </submittedName>
</protein>
<dbReference type="Gene3D" id="1.10.287.1080">
    <property type="entry name" value="MazG-like"/>
    <property type="match status" value="1"/>
</dbReference>
<dbReference type="PANTHER" id="PTHR46523">
    <property type="entry name" value="DCTP PYROPHOSPHATASE 1"/>
    <property type="match status" value="1"/>
</dbReference>
<keyword evidence="2" id="KW-1185">Reference proteome</keyword>
<keyword evidence="1" id="KW-0378">Hydrolase</keyword>
<accession>A0A7G9WA71</accession>
<dbReference type="SUPFAM" id="SSF101386">
    <property type="entry name" value="all-alpha NTP pyrophosphatases"/>
    <property type="match status" value="1"/>
</dbReference>
<dbReference type="GO" id="GO:0047429">
    <property type="term" value="F:nucleoside triphosphate diphosphatase activity"/>
    <property type="evidence" value="ECO:0007669"/>
    <property type="project" value="InterPro"/>
</dbReference>
<dbReference type="InterPro" id="IPR052555">
    <property type="entry name" value="dCTP_Pyrophosphatase"/>
</dbReference>
<reference evidence="1 2" key="1">
    <citation type="submission" date="2020-07" db="EMBL/GenBank/DDBJ databases">
        <title>Alkalicella. sp. LB2 genome.</title>
        <authorList>
            <person name="Postec A."/>
            <person name="Quemeneur M."/>
        </authorList>
    </citation>
    <scope>NUCLEOTIDE SEQUENCE [LARGE SCALE GENOMIC DNA]</scope>
    <source>
        <strain evidence="1 2">LB2</strain>
    </source>
</reference>
<dbReference type="InterPro" id="IPR025984">
    <property type="entry name" value="DCTPP"/>
</dbReference>
<proteinExistence type="predicted"/>
<dbReference type="Pfam" id="PF12643">
    <property type="entry name" value="MazG-like"/>
    <property type="match status" value="1"/>
</dbReference>
<evidence type="ECO:0000313" key="1">
    <source>
        <dbReference type="EMBL" id="QNO15583.1"/>
    </source>
</evidence>
<dbReference type="PIRSF" id="PIRSF029826">
    <property type="entry name" value="UCP029826_pph"/>
    <property type="match status" value="1"/>
</dbReference>
<gene>
    <name evidence="1" type="ORF">HYG86_12785</name>
</gene>
<dbReference type="CDD" id="cd11537">
    <property type="entry name" value="NTP-PPase_RS21-C6_like"/>
    <property type="match status" value="1"/>
</dbReference>
<dbReference type="PANTHER" id="PTHR46523:SF1">
    <property type="entry name" value="DCTP PYROPHOSPHATASE 1"/>
    <property type="match status" value="1"/>
</dbReference>
<dbReference type="AlphaFoldDB" id="A0A7G9WA71"/>
<sequence>MKALILKKHFRLIIDKELIVLKDSSVTLSELKGRVKKFVGDRNWEQYHSPKNLAMSISIEAAELMEEFQWIDIHESRNIKDTGDFDNIKEEIADIMIYCLSFSNSLDIDVADAIIKKIEKNEKRFPKP</sequence>
<organism evidence="1 2">
    <name type="scientific">Alkalicella caledoniensis</name>
    <dbReference type="NCBI Taxonomy" id="2731377"/>
    <lineage>
        <taxon>Bacteria</taxon>
        <taxon>Bacillati</taxon>
        <taxon>Bacillota</taxon>
        <taxon>Clostridia</taxon>
        <taxon>Eubacteriales</taxon>
        <taxon>Proteinivoracaceae</taxon>
        <taxon>Alkalicella</taxon>
    </lineage>
</organism>
<dbReference type="EMBL" id="CP058559">
    <property type="protein sequence ID" value="QNO15583.1"/>
    <property type="molecule type" value="Genomic_DNA"/>
</dbReference>
<evidence type="ECO:0000313" key="2">
    <source>
        <dbReference type="Proteomes" id="UP000516160"/>
    </source>
</evidence>
<dbReference type="GO" id="GO:0009143">
    <property type="term" value="P:nucleoside triphosphate catabolic process"/>
    <property type="evidence" value="ECO:0007669"/>
    <property type="project" value="InterPro"/>
</dbReference>
<name>A0A7G9WA71_ALKCA</name>
<dbReference type="KEGG" id="acae:HYG86_12785"/>